<reference evidence="4" key="1">
    <citation type="submission" date="2020-11" db="EMBL/GenBank/DDBJ databases">
        <authorList>
            <consortium name="DOE Joint Genome Institute"/>
            <person name="Ahrendt S."/>
            <person name="Riley R."/>
            <person name="Andreopoulos W."/>
            <person name="Labutti K."/>
            <person name="Pangilinan J."/>
            <person name="Ruiz-Duenas F.J."/>
            <person name="Barrasa J.M."/>
            <person name="Sanchez-Garcia M."/>
            <person name="Camarero S."/>
            <person name="Miyauchi S."/>
            <person name="Serrano A."/>
            <person name="Linde D."/>
            <person name="Babiker R."/>
            <person name="Drula E."/>
            <person name="Ayuso-Fernandez I."/>
            <person name="Pacheco R."/>
            <person name="Padilla G."/>
            <person name="Ferreira P."/>
            <person name="Barriuso J."/>
            <person name="Kellner H."/>
            <person name="Castanera R."/>
            <person name="Alfaro M."/>
            <person name="Ramirez L."/>
            <person name="Pisabarro A.G."/>
            <person name="Kuo A."/>
            <person name="Tritt A."/>
            <person name="Lipzen A."/>
            <person name="He G."/>
            <person name="Yan M."/>
            <person name="Ng V."/>
            <person name="Cullen D."/>
            <person name="Martin F."/>
            <person name="Rosso M.-N."/>
            <person name="Henrissat B."/>
            <person name="Hibbett D."/>
            <person name="Martinez A.T."/>
            <person name="Grigoriev I.V."/>
        </authorList>
    </citation>
    <scope>NUCLEOTIDE SEQUENCE</scope>
    <source>
        <strain evidence="4">CIRM-BRFM 674</strain>
    </source>
</reference>
<organism evidence="4 5">
    <name type="scientific">Pholiota conissans</name>
    <dbReference type="NCBI Taxonomy" id="109636"/>
    <lineage>
        <taxon>Eukaryota</taxon>
        <taxon>Fungi</taxon>
        <taxon>Dikarya</taxon>
        <taxon>Basidiomycota</taxon>
        <taxon>Agaricomycotina</taxon>
        <taxon>Agaricomycetes</taxon>
        <taxon>Agaricomycetidae</taxon>
        <taxon>Agaricales</taxon>
        <taxon>Agaricineae</taxon>
        <taxon>Strophariaceae</taxon>
        <taxon>Pholiota</taxon>
    </lineage>
</organism>
<evidence type="ECO:0000313" key="5">
    <source>
        <dbReference type="Proteomes" id="UP000807469"/>
    </source>
</evidence>
<comment type="similarity">
    <text evidence="1">Belongs to the TSR2 family.</text>
</comment>
<protein>
    <recommendedName>
        <fullName evidence="6">Pre-rRNA-processing protein TSR2</fullName>
    </recommendedName>
</protein>
<dbReference type="EMBL" id="MU155234">
    <property type="protein sequence ID" value="KAF9478430.1"/>
    <property type="molecule type" value="Genomic_DNA"/>
</dbReference>
<sequence length="191" mass="21253">MNSDNLQTTAPPPSSVLFARGVIARLAIWSTLRIAIQENWGGPDAAAKRTWLASEIVDAFEEQATTPDDQYIEELLLQVMADEFEAVVEDGSAESVAKDIVLIWDETRIGKQDLVLKFEDLADKTKGKKANAQEKVVSDDEDDWEDDDEGEDDESDGDEAPQLLQHPAPKPPREPEVDEDGFTMVKGKNRR</sequence>
<accession>A0A9P5Z285</accession>
<evidence type="ECO:0000313" key="4">
    <source>
        <dbReference type="EMBL" id="KAF9478430.1"/>
    </source>
</evidence>
<dbReference type="InterPro" id="IPR019398">
    <property type="entry name" value="Pre-rRNA_process_TSR2"/>
</dbReference>
<evidence type="ECO:0000256" key="2">
    <source>
        <dbReference type="ARBA" id="ARBA00022552"/>
    </source>
</evidence>
<proteinExistence type="inferred from homology"/>
<keyword evidence="5" id="KW-1185">Reference proteome</keyword>
<comment type="caution">
    <text evidence="4">The sequence shown here is derived from an EMBL/GenBank/DDBJ whole genome shotgun (WGS) entry which is preliminary data.</text>
</comment>
<evidence type="ECO:0000256" key="1">
    <source>
        <dbReference type="ARBA" id="ARBA00006524"/>
    </source>
</evidence>
<dbReference type="GO" id="GO:0006364">
    <property type="term" value="P:rRNA processing"/>
    <property type="evidence" value="ECO:0007669"/>
    <property type="project" value="UniProtKB-KW"/>
</dbReference>
<dbReference type="AlphaFoldDB" id="A0A9P5Z285"/>
<dbReference type="Proteomes" id="UP000807469">
    <property type="component" value="Unassembled WGS sequence"/>
</dbReference>
<dbReference type="Pfam" id="PF10273">
    <property type="entry name" value="WGG"/>
    <property type="match status" value="1"/>
</dbReference>
<feature type="region of interest" description="Disordered" evidence="3">
    <location>
        <begin position="127"/>
        <end position="191"/>
    </location>
</feature>
<evidence type="ECO:0000256" key="3">
    <source>
        <dbReference type="SAM" id="MobiDB-lite"/>
    </source>
</evidence>
<keyword evidence="2" id="KW-0698">rRNA processing</keyword>
<name>A0A9P5Z285_9AGAR</name>
<evidence type="ECO:0008006" key="6">
    <source>
        <dbReference type="Google" id="ProtNLM"/>
    </source>
</evidence>
<feature type="compositionally biased region" description="Acidic residues" evidence="3">
    <location>
        <begin position="139"/>
        <end position="159"/>
    </location>
</feature>
<gene>
    <name evidence="4" type="ORF">BDN70DRAFT_44384</name>
</gene>
<dbReference type="OrthoDB" id="263560at2759"/>
<dbReference type="PANTHER" id="PTHR21250">
    <property type="entry name" value="PRE-RRNA-PROCESSING PROTEIN TSR2 HOMOLOG"/>
    <property type="match status" value="1"/>
</dbReference>